<name>A0A699KT65_TANCI</name>
<dbReference type="EMBL" id="BKCJ010550994">
    <property type="protein sequence ID" value="GFB09565.1"/>
    <property type="molecule type" value="Genomic_DNA"/>
</dbReference>
<gene>
    <name evidence="2" type="ORF">Tci_681536</name>
</gene>
<evidence type="ECO:0000256" key="1">
    <source>
        <dbReference type="SAM" id="Coils"/>
    </source>
</evidence>
<accession>A0A699KT65</accession>
<evidence type="ECO:0000313" key="2">
    <source>
        <dbReference type="EMBL" id="GFB09565.1"/>
    </source>
</evidence>
<protein>
    <submittedName>
        <fullName evidence="2">Uncharacterized protein</fullName>
    </submittedName>
</protein>
<reference evidence="2" key="1">
    <citation type="journal article" date="2019" name="Sci. Rep.">
        <title>Draft genome of Tanacetum cinerariifolium, the natural source of mosquito coil.</title>
        <authorList>
            <person name="Yamashiro T."/>
            <person name="Shiraishi A."/>
            <person name="Satake H."/>
            <person name="Nakayama K."/>
        </authorList>
    </citation>
    <scope>NUCLEOTIDE SEQUENCE</scope>
</reference>
<organism evidence="2">
    <name type="scientific">Tanacetum cinerariifolium</name>
    <name type="common">Dalmatian daisy</name>
    <name type="synonym">Chrysanthemum cinerariifolium</name>
    <dbReference type="NCBI Taxonomy" id="118510"/>
    <lineage>
        <taxon>Eukaryota</taxon>
        <taxon>Viridiplantae</taxon>
        <taxon>Streptophyta</taxon>
        <taxon>Embryophyta</taxon>
        <taxon>Tracheophyta</taxon>
        <taxon>Spermatophyta</taxon>
        <taxon>Magnoliopsida</taxon>
        <taxon>eudicotyledons</taxon>
        <taxon>Gunneridae</taxon>
        <taxon>Pentapetalae</taxon>
        <taxon>asterids</taxon>
        <taxon>campanulids</taxon>
        <taxon>Asterales</taxon>
        <taxon>Asteraceae</taxon>
        <taxon>Asteroideae</taxon>
        <taxon>Anthemideae</taxon>
        <taxon>Anthemidinae</taxon>
        <taxon>Tanacetum</taxon>
    </lineage>
</organism>
<comment type="caution">
    <text evidence="2">The sequence shown here is derived from an EMBL/GenBank/DDBJ whole genome shotgun (WGS) entry which is preliminary data.</text>
</comment>
<proteinExistence type="predicted"/>
<dbReference type="AlphaFoldDB" id="A0A699KT65"/>
<keyword evidence="1" id="KW-0175">Coiled coil</keyword>
<sequence length="178" mass="20435">MTSPRRTRHPKGDLHLLALPPGCDVAESFAATARVLREDVSYVRALQASEHRMVTSIEEVNLRVSYQAQVRRQESANFYTQLLDAQTDHGDIRLKIDVVRGQRTVYETELQEVHQAYLSSEARNQKLLARLETLETHISRMEWQRQSAEDLAVTQMMRIHTLEARSRTDTVEDADSSC</sequence>
<feature type="coiled-coil region" evidence="1">
    <location>
        <begin position="124"/>
        <end position="151"/>
    </location>
</feature>